<dbReference type="Pfam" id="PF00583">
    <property type="entry name" value="Acetyltransf_1"/>
    <property type="match status" value="1"/>
</dbReference>
<feature type="domain" description="N-acetyltransferase" evidence="3">
    <location>
        <begin position="18"/>
        <end position="170"/>
    </location>
</feature>
<gene>
    <name evidence="4" type="ORF">ENU31_00005</name>
</gene>
<dbReference type="AlphaFoldDB" id="A0A7C4CZV8"/>
<dbReference type="SUPFAM" id="SSF55729">
    <property type="entry name" value="Acyl-CoA N-acyltransferases (Nat)"/>
    <property type="match status" value="1"/>
</dbReference>
<reference evidence="4" key="1">
    <citation type="journal article" date="2020" name="mSystems">
        <title>Genome- and Community-Level Interaction Insights into Carbon Utilization and Element Cycling Functions of Hydrothermarchaeota in Hydrothermal Sediment.</title>
        <authorList>
            <person name="Zhou Z."/>
            <person name="Liu Y."/>
            <person name="Xu W."/>
            <person name="Pan J."/>
            <person name="Luo Z.H."/>
            <person name="Li M."/>
        </authorList>
    </citation>
    <scope>NUCLEOTIDE SEQUENCE [LARGE SCALE GENOMIC DNA]</scope>
    <source>
        <strain evidence="4">SpSt-658</strain>
    </source>
</reference>
<dbReference type="PROSITE" id="PS51186">
    <property type="entry name" value="GNAT"/>
    <property type="match status" value="1"/>
</dbReference>
<dbReference type="GO" id="GO:0016747">
    <property type="term" value="F:acyltransferase activity, transferring groups other than amino-acyl groups"/>
    <property type="evidence" value="ECO:0007669"/>
    <property type="project" value="InterPro"/>
</dbReference>
<dbReference type="InterPro" id="IPR016181">
    <property type="entry name" value="Acyl_CoA_acyltransferase"/>
</dbReference>
<dbReference type="EMBL" id="DTCA01000001">
    <property type="protein sequence ID" value="HGM06780.1"/>
    <property type="molecule type" value="Genomic_DNA"/>
</dbReference>
<name>A0A7C4CZV8_9CREN</name>
<dbReference type="PANTHER" id="PTHR43800:SF1">
    <property type="entry name" value="PEPTIDYL-LYSINE N-ACETYLTRANSFERASE YJAB"/>
    <property type="match status" value="1"/>
</dbReference>
<evidence type="ECO:0000256" key="2">
    <source>
        <dbReference type="ARBA" id="ARBA00023315"/>
    </source>
</evidence>
<dbReference type="CDD" id="cd04301">
    <property type="entry name" value="NAT_SF"/>
    <property type="match status" value="1"/>
</dbReference>
<organism evidence="4">
    <name type="scientific">Ignisphaera aggregans</name>
    <dbReference type="NCBI Taxonomy" id="334771"/>
    <lineage>
        <taxon>Archaea</taxon>
        <taxon>Thermoproteota</taxon>
        <taxon>Thermoprotei</taxon>
        <taxon>Desulfurococcales</taxon>
        <taxon>Desulfurococcaceae</taxon>
        <taxon>Ignisphaera</taxon>
    </lineage>
</organism>
<keyword evidence="1 4" id="KW-0808">Transferase</keyword>
<dbReference type="InterPro" id="IPR000182">
    <property type="entry name" value="GNAT_dom"/>
</dbReference>
<keyword evidence="2" id="KW-0012">Acyltransferase</keyword>
<sequence>MESSESGEDDSSSRCLDIIFRKAKHSEADDIFKIYNDSIEYLDKESKEWIESIIRKRSKRARIYVAIVDEKVVGFAIVYKKRNNAYIDALAVDIKYRGKGIGSCLLSYIEGVLSREGVEKIYLTVKNHNNKALGIYIKNGYKISNVIFILEARSSGIDVHTENLDKISIKMDSAKKISFPKVKLLDTALWSNFTWDVDEAIYRMSKEEAINIAVYNGKRVAGVAQITVEDNKITVERLAISYYKPSESLKILINAIKIHMDRNSEVSIIIPVDSTKSSLLKTLISIGFRIIDSEYVLHKYLSIEEHQASIPLTLQPQ</sequence>
<proteinExistence type="predicted"/>
<comment type="caution">
    <text evidence="4">The sequence shown here is derived from an EMBL/GenBank/DDBJ whole genome shotgun (WGS) entry which is preliminary data.</text>
</comment>
<evidence type="ECO:0000256" key="1">
    <source>
        <dbReference type="ARBA" id="ARBA00022679"/>
    </source>
</evidence>
<evidence type="ECO:0000313" key="4">
    <source>
        <dbReference type="EMBL" id="HGM06780.1"/>
    </source>
</evidence>
<protein>
    <submittedName>
        <fullName evidence="4">GNAT family N-acetyltransferase</fullName>
    </submittedName>
</protein>
<dbReference type="PANTHER" id="PTHR43800">
    <property type="entry name" value="PEPTIDYL-LYSINE N-ACETYLTRANSFERASE YJAB"/>
    <property type="match status" value="1"/>
</dbReference>
<evidence type="ECO:0000259" key="3">
    <source>
        <dbReference type="PROSITE" id="PS51186"/>
    </source>
</evidence>
<dbReference type="Gene3D" id="3.40.630.30">
    <property type="match status" value="1"/>
</dbReference>
<accession>A0A7C4CZV8</accession>